<dbReference type="AlphaFoldDB" id="A0A5B8XXC4"/>
<keyword evidence="1" id="KW-1133">Transmembrane helix</keyword>
<dbReference type="PANTHER" id="PTHR37309:SF1">
    <property type="entry name" value="SLR0284 PROTEIN"/>
    <property type="match status" value="1"/>
</dbReference>
<dbReference type="Pfam" id="PF04020">
    <property type="entry name" value="Phage_holin_4_2"/>
    <property type="match status" value="1"/>
</dbReference>
<dbReference type="Proteomes" id="UP000321595">
    <property type="component" value="Chromosome"/>
</dbReference>
<feature type="transmembrane region" description="Helical" evidence="1">
    <location>
        <begin position="32"/>
        <end position="55"/>
    </location>
</feature>
<name>A0A5B8XXC4_9DELT</name>
<keyword evidence="1" id="KW-0812">Transmembrane</keyword>
<dbReference type="PANTHER" id="PTHR37309">
    <property type="entry name" value="SLR0284 PROTEIN"/>
    <property type="match status" value="1"/>
</dbReference>
<proteinExistence type="predicted"/>
<evidence type="ECO:0000313" key="3">
    <source>
        <dbReference type="Proteomes" id="UP000321595"/>
    </source>
</evidence>
<protein>
    <submittedName>
        <fullName evidence="2">Phage holin family protein</fullName>
    </submittedName>
</protein>
<dbReference type="RefSeq" id="WP_146963080.1">
    <property type="nucleotide sequence ID" value="NZ_CP042467.1"/>
</dbReference>
<keyword evidence="3" id="KW-1185">Reference proteome</keyword>
<dbReference type="InterPro" id="IPR007165">
    <property type="entry name" value="Phage_holin_4_2"/>
</dbReference>
<dbReference type="EMBL" id="CP042467">
    <property type="protein sequence ID" value="QED29847.1"/>
    <property type="molecule type" value="Genomic_DNA"/>
</dbReference>
<feature type="transmembrane region" description="Helical" evidence="1">
    <location>
        <begin position="93"/>
        <end position="115"/>
    </location>
</feature>
<feature type="transmembrane region" description="Helical" evidence="1">
    <location>
        <begin position="6"/>
        <end position="25"/>
    </location>
</feature>
<accession>A0A5B8XXC4</accession>
<organism evidence="2 3">
    <name type="scientific">Microvenator marinus</name>
    <dbReference type="NCBI Taxonomy" id="2600177"/>
    <lineage>
        <taxon>Bacteria</taxon>
        <taxon>Deltaproteobacteria</taxon>
        <taxon>Bradymonadales</taxon>
        <taxon>Microvenatoraceae</taxon>
        <taxon>Microvenator</taxon>
    </lineage>
</organism>
<feature type="transmembrane region" description="Helical" evidence="1">
    <location>
        <begin position="61"/>
        <end position="81"/>
    </location>
</feature>
<evidence type="ECO:0000256" key="1">
    <source>
        <dbReference type="SAM" id="Phobius"/>
    </source>
</evidence>
<sequence>MVSILVTWLISAVAVWITASILPGFKVKGFGSALGVAAIFGILNAFLGWILFHLFSIGTLGLGYLFAFLTVWVVNAILLKITDAMTDSLKIEGWLMTFVGAASISFFTSVGRWVLDAI</sequence>
<evidence type="ECO:0000313" key="2">
    <source>
        <dbReference type="EMBL" id="QED29847.1"/>
    </source>
</evidence>
<dbReference type="KEGG" id="bbae:FRD01_21955"/>
<dbReference type="OrthoDB" id="9797048at2"/>
<reference evidence="2 3" key="1">
    <citation type="submission" date="2019-08" db="EMBL/GenBank/DDBJ databases">
        <authorList>
            <person name="Liang Q."/>
        </authorList>
    </citation>
    <scope>NUCLEOTIDE SEQUENCE [LARGE SCALE GENOMIC DNA]</scope>
    <source>
        <strain evidence="2 3">V1718</strain>
    </source>
</reference>
<keyword evidence="1" id="KW-0472">Membrane</keyword>
<gene>
    <name evidence="2" type="ORF">FRD01_21955</name>
</gene>